<sequence>MGDKLIICRMKKFRPRQLRVGSVSRKRGKTVLAPRRGARAKYWPRLELNFQWTPCPPRVVPQVIMSSSRRSDKEVATSSPKKRSRSGNVPLAPAVPDNLAREFPQILRRIRELGMKFVFAEPEEFNLHMIREFYAN</sequence>
<evidence type="ECO:0000313" key="2">
    <source>
        <dbReference type="EMBL" id="KAH0757525.1"/>
    </source>
</evidence>
<gene>
    <name evidence="2" type="ORF">KY290_021018</name>
</gene>
<proteinExistence type="predicted"/>
<dbReference type="Proteomes" id="UP000826656">
    <property type="component" value="Unassembled WGS sequence"/>
</dbReference>
<reference evidence="2 3" key="1">
    <citation type="journal article" date="2021" name="bioRxiv">
        <title>Chromosome-scale and haplotype-resolved genome assembly of a tetraploid potato cultivar.</title>
        <authorList>
            <person name="Sun H."/>
            <person name="Jiao W.-B."/>
            <person name="Krause K."/>
            <person name="Campoy J.A."/>
            <person name="Goel M."/>
            <person name="Folz-Donahue K."/>
            <person name="Kukat C."/>
            <person name="Huettel B."/>
            <person name="Schneeberger K."/>
        </authorList>
    </citation>
    <scope>NUCLEOTIDE SEQUENCE [LARGE SCALE GENOMIC DNA]</scope>
    <source>
        <strain evidence="2">SolTubOtavaFocal</strain>
        <tissue evidence="2">Leaves</tissue>
    </source>
</reference>
<protein>
    <submittedName>
        <fullName evidence="2">Uncharacterized protein</fullName>
    </submittedName>
</protein>
<feature type="region of interest" description="Disordered" evidence="1">
    <location>
        <begin position="63"/>
        <end position="95"/>
    </location>
</feature>
<evidence type="ECO:0000313" key="3">
    <source>
        <dbReference type="Proteomes" id="UP000826656"/>
    </source>
</evidence>
<name>A0ABQ7V3F2_SOLTU</name>
<keyword evidence="3" id="KW-1185">Reference proteome</keyword>
<comment type="caution">
    <text evidence="2">The sequence shown here is derived from an EMBL/GenBank/DDBJ whole genome shotgun (WGS) entry which is preliminary data.</text>
</comment>
<accession>A0ABQ7V3F2</accession>
<organism evidence="2 3">
    <name type="scientific">Solanum tuberosum</name>
    <name type="common">Potato</name>
    <dbReference type="NCBI Taxonomy" id="4113"/>
    <lineage>
        <taxon>Eukaryota</taxon>
        <taxon>Viridiplantae</taxon>
        <taxon>Streptophyta</taxon>
        <taxon>Embryophyta</taxon>
        <taxon>Tracheophyta</taxon>
        <taxon>Spermatophyta</taxon>
        <taxon>Magnoliopsida</taxon>
        <taxon>eudicotyledons</taxon>
        <taxon>Gunneridae</taxon>
        <taxon>Pentapetalae</taxon>
        <taxon>asterids</taxon>
        <taxon>lamiids</taxon>
        <taxon>Solanales</taxon>
        <taxon>Solanaceae</taxon>
        <taxon>Solanoideae</taxon>
        <taxon>Solaneae</taxon>
        <taxon>Solanum</taxon>
    </lineage>
</organism>
<evidence type="ECO:0000256" key="1">
    <source>
        <dbReference type="SAM" id="MobiDB-lite"/>
    </source>
</evidence>
<dbReference type="EMBL" id="JAIVGD010000015">
    <property type="protein sequence ID" value="KAH0757525.1"/>
    <property type="molecule type" value="Genomic_DNA"/>
</dbReference>